<gene>
    <name evidence="2" type="primary">nad2-i4</name>
</gene>
<dbReference type="PANTHER" id="PTHR36181:SF4">
    <property type="entry name" value="LAGLIDADG ENDONUCLEASE"/>
    <property type="match status" value="1"/>
</dbReference>
<accession>A0A7U1BF95</accession>
<evidence type="ECO:0000313" key="2">
    <source>
        <dbReference type="EMBL" id="QQY98253.1"/>
    </source>
</evidence>
<dbReference type="SUPFAM" id="SSF55608">
    <property type="entry name" value="Homing endonucleases"/>
    <property type="match status" value="1"/>
</dbReference>
<dbReference type="Gene3D" id="3.10.28.10">
    <property type="entry name" value="Homing endonucleases"/>
    <property type="match status" value="1"/>
</dbReference>
<dbReference type="EMBL" id="MT880589">
    <property type="protein sequence ID" value="QQY98253.1"/>
    <property type="molecule type" value="Genomic_DNA"/>
</dbReference>
<evidence type="ECO:0000259" key="1">
    <source>
        <dbReference type="Pfam" id="PF00961"/>
    </source>
</evidence>
<dbReference type="GO" id="GO:0005739">
    <property type="term" value="C:mitochondrion"/>
    <property type="evidence" value="ECO:0007669"/>
    <property type="project" value="UniProtKB-ARBA"/>
</dbReference>
<geneLocation type="mitochondrion" evidence="2"/>
<organism evidence="2">
    <name type="scientific">Erysiphe pisi</name>
    <name type="common">Pea powdery mildew</name>
    <dbReference type="NCBI Taxonomy" id="36044"/>
    <lineage>
        <taxon>Eukaryota</taxon>
        <taxon>Fungi</taxon>
        <taxon>Dikarya</taxon>
        <taxon>Ascomycota</taxon>
        <taxon>Pezizomycotina</taxon>
        <taxon>Leotiomycetes</taxon>
        <taxon>Erysiphales</taxon>
        <taxon>Erysiphaceae</taxon>
        <taxon>Erysiphe</taxon>
    </lineage>
</organism>
<protein>
    <submittedName>
        <fullName evidence="2">LAGLIDADG endonuclease domain-containing protein</fullName>
    </submittedName>
</protein>
<dbReference type="PANTHER" id="PTHR36181">
    <property type="entry name" value="INTRON-ENCODED ENDONUCLEASE AI3-RELATED"/>
    <property type="match status" value="1"/>
</dbReference>
<feature type="domain" description="Homing endonuclease LAGLIDADG" evidence="1">
    <location>
        <begin position="20"/>
        <end position="114"/>
    </location>
</feature>
<keyword evidence="2" id="KW-0496">Mitochondrion</keyword>
<dbReference type="InterPro" id="IPR004860">
    <property type="entry name" value="LAGLIDADG_dom"/>
</dbReference>
<proteinExistence type="predicted"/>
<dbReference type="RefSeq" id="YP_010119225.1">
    <property type="nucleotide sequence ID" value="NC_056147.1"/>
</dbReference>
<dbReference type="InterPro" id="IPR051289">
    <property type="entry name" value="LAGLIDADG_Endonuclease"/>
</dbReference>
<dbReference type="Pfam" id="PF00961">
    <property type="entry name" value="LAGLIDADG_1"/>
    <property type="match status" value="1"/>
</dbReference>
<dbReference type="AlphaFoldDB" id="A0A7U1BF95"/>
<dbReference type="GeneID" id="65320207"/>
<keyword evidence="2" id="KW-0378">Hydrolase</keyword>
<keyword evidence="2" id="KW-0540">Nuclease</keyword>
<name>A0A7U1BF95_ERYPI</name>
<reference evidence="2" key="1">
    <citation type="submission" date="2020-08" db="EMBL/GenBank/DDBJ databases">
        <title>Mitochondrial genome sequences of powdery mildew pathogens.</title>
        <authorList>
            <person name="Zaccaron A."/>
            <person name="Stergiopoulos I."/>
        </authorList>
    </citation>
    <scope>NUCLEOTIDE SEQUENCE</scope>
    <source>
        <strain evidence="2">Palampur-1</strain>
    </source>
</reference>
<sequence length="120" mass="13480">MPANSNNGQLGASDPNPFYITGLIDAEGCFMVEVSNGKKIVFALRFAIKLHNVDLPLLKKIQAFFGAGSITIKDGYANYRVSKLDDIMRVIIPHLVNYPLQSAKLIYFYLWRQCGIKKKI</sequence>
<keyword evidence="2" id="KW-0255">Endonuclease</keyword>
<dbReference type="GO" id="GO:0004519">
    <property type="term" value="F:endonuclease activity"/>
    <property type="evidence" value="ECO:0007669"/>
    <property type="project" value="UniProtKB-KW"/>
</dbReference>
<dbReference type="InterPro" id="IPR027434">
    <property type="entry name" value="Homing_endonucl"/>
</dbReference>